<keyword evidence="1" id="KW-0472">Membrane</keyword>
<feature type="transmembrane region" description="Helical" evidence="1">
    <location>
        <begin position="21"/>
        <end position="47"/>
    </location>
</feature>
<protein>
    <recommendedName>
        <fullName evidence="4">Polysaccharide biosynthesis protein C-terminal domain-containing protein</fullName>
    </recommendedName>
</protein>
<evidence type="ECO:0000313" key="2">
    <source>
        <dbReference type="EMBL" id="GER04481.1"/>
    </source>
</evidence>
<keyword evidence="1" id="KW-0812">Transmembrane</keyword>
<reference evidence="2 3" key="1">
    <citation type="submission" date="2019-09" db="EMBL/GenBank/DDBJ databases">
        <title>NBRP : Genome information of microbial organism related human and environment.</title>
        <authorList>
            <person name="Hattori M."/>
            <person name="Oshima K."/>
            <person name="Inaba H."/>
            <person name="Suda W."/>
            <person name="Sakamoto M."/>
            <person name="Iino T."/>
            <person name="Kitahara M."/>
            <person name="Oshida Y."/>
            <person name="Iida T."/>
            <person name="Kudo T."/>
            <person name="Itoh T."/>
            <person name="Ohkuma M."/>
        </authorList>
    </citation>
    <scope>NUCLEOTIDE SEQUENCE [LARGE SCALE GENOMIC DNA]</scope>
    <source>
        <strain evidence="2 3">Q-1</strain>
    </source>
</reference>
<dbReference type="AlphaFoldDB" id="A0A5A7N825"/>
<dbReference type="Proteomes" id="UP000324996">
    <property type="component" value="Unassembled WGS sequence"/>
</dbReference>
<gene>
    <name evidence="2" type="ORF">JCM17846_21630</name>
</gene>
<sequence>MGMRLWLMGHLDDHFRDILSGAAITFGLKIMGMGLMFAFNVLVARLLGVANTGLFFLALTLLQMAATVALWGLDNATLRFISGFAAKERC</sequence>
<keyword evidence="3" id="KW-1185">Reference proteome</keyword>
<evidence type="ECO:0000313" key="3">
    <source>
        <dbReference type="Proteomes" id="UP000324996"/>
    </source>
</evidence>
<dbReference type="EMBL" id="BKCN01000010">
    <property type="protein sequence ID" value="GER04481.1"/>
    <property type="molecule type" value="Genomic_DNA"/>
</dbReference>
<accession>A0A5A7N825</accession>
<feature type="transmembrane region" description="Helical" evidence="1">
    <location>
        <begin position="53"/>
        <end position="73"/>
    </location>
</feature>
<evidence type="ECO:0008006" key="4">
    <source>
        <dbReference type="Google" id="ProtNLM"/>
    </source>
</evidence>
<name>A0A5A7N825_9PROT</name>
<comment type="caution">
    <text evidence="2">The sequence shown here is derived from an EMBL/GenBank/DDBJ whole genome shotgun (WGS) entry which is preliminary data.</text>
</comment>
<evidence type="ECO:0000256" key="1">
    <source>
        <dbReference type="SAM" id="Phobius"/>
    </source>
</evidence>
<proteinExistence type="predicted"/>
<keyword evidence="1" id="KW-1133">Transmembrane helix</keyword>
<organism evidence="2 3">
    <name type="scientific">Iodidimonas nitroreducens</name>
    <dbReference type="NCBI Taxonomy" id="1236968"/>
    <lineage>
        <taxon>Bacteria</taxon>
        <taxon>Pseudomonadati</taxon>
        <taxon>Pseudomonadota</taxon>
        <taxon>Alphaproteobacteria</taxon>
        <taxon>Iodidimonadales</taxon>
        <taxon>Iodidimonadaceae</taxon>
        <taxon>Iodidimonas</taxon>
    </lineage>
</organism>